<organism evidence="2 3">
    <name type="scientific">Chryseolinea soli</name>
    <dbReference type="NCBI Taxonomy" id="2321403"/>
    <lineage>
        <taxon>Bacteria</taxon>
        <taxon>Pseudomonadati</taxon>
        <taxon>Bacteroidota</taxon>
        <taxon>Cytophagia</taxon>
        <taxon>Cytophagales</taxon>
        <taxon>Fulvivirgaceae</taxon>
        <taxon>Chryseolinea</taxon>
    </lineage>
</organism>
<name>A0A385SFG2_9BACT</name>
<keyword evidence="3" id="KW-1185">Reference proteome</keyword>
<proteinExistence type="predicted"/>
<keyword evidence="1" id="KW-0812">Transmembrane</keyword>
<keyword evidence="1" id="KW-1133">Transmembrane helix</keyword>
<dbReference type="AlphaFoldDB" id="A0A385SFG2"/>
<gene>
    <name evidence="2" type="ORF">D4L85_07605</name>
</gene>
<dbReference type="EMBL" id="CP032382">
    <property type="protein sequence ID" value="AYB30453.1"/>
    <property type="molecule type" value="Genomic_DNA"/>
</dbReference>
<dbReference type="Proteomes" id="UP000266183">
    <property type="component" value="Chromosome"/>
</dbReference>
<evidence type="ECO:0000256" key="1">
    <source>
        <dbReference type="SAM" id="Phobius"/>
    </source>
</evidence>
<accession>A0A385SFG2</accession>
<sequence>MNEPLRGLARFGLVIFLCFTGLLITLYIGLLSDKIAHPGYKNLSYSGYAWVGLVMLTFAVADFFILRRFIRSLKKRN</sequence>
<feature type="transmembrane region" description="Helical" evidence="1">
    <location>
        <begin position="48"/>
        <end position="66"/>
    </location>
</feature>
<dbReference type="KEGG" id="chk:D4L85_07605"/>
<protein>
    <submittedName>
        <fullName evidence="2">Uncharacterized protein</fullName>
    </submittedName>
</protein>
<evidence type="ECO:0000313" key="3">
    <source>
        <dbReference type="Proteomes" id="UP000266183"/>
    </source>
</evidence>
<evidence type="ECO:0000313" key="2">
    <source>
        <dbReference type="EMBL" id="AYB30453.1"/>
    </source>
</evidence>
<feature type="transmembrane region" description="Helical" evidence="1">
    <location>
        <begin position="7"/>
        <end position="28"/>
    </location>
</feature>
<reference evidence="3" key="1">
    <citation type="submission" date="2018-09" db="EMBL/GenBank/DDBJ databases">
        <title>Chryseolinea sp. KIS68-18 isolated from soil.</title>
        <authorList>
            <person name="Weon H.-Y."/>
            <person name="Kwon S.-W."/>
            <person name="Lee S.A."/>
        </authorList>
    </citation>
    <scope>NUCLEOTIDE SEQUENCE [LARGE SCALE GENOMIC DNA]</scope>
    <source>
        <strain evidence="3">KIS68-18</strain>
    </source>
</reference>
<keyword evidence="1" id="KW-0472">Membrane</keyword>